<dbReference type="EMBL" id="FKBS01000029">
    <property type="protein sequence ID" value="SAI59009.1"/>
    <property type="molecule type" value="Genomic_DNA"/>
</dbReference>
<gene>
    <name evidence="1" type="ORF">SAMEA1982600_05201</name>
</gene>
<protein>
    <submittedName>
        <fullName evidence="1">Uncharacterized protein</fullName>
    </submittedName>
</protein>
<sequence length="73" mass="8067">MDAVTAVTHIWGGDRVRLPSGKTGKVVRWRTQCNADIQRPDERVAIVAYDDGGTADLSERLMRRAVKLESAEA</sequence>
<evidence type="ECO:0000313" key="2">
    <source>
        <dbReference type="Proteomes" id="UP000077037"/>
    </source>
</evidence>
<organism evidence="1 2">
    <name type="scientific">Bordetella ansorpii</name>
    <dbReference type="NCBI Taxonomy" id="288768"/>
    <lineage>
        <taxon>Bacteria</taxon>
        <taxon>Pseudomonadati</taxon>
        <taxon>Pseudomonadota</taxon>
        <taxon>Betaproteobacteria</taxon>
        <taxon>Burkholderiales</taxon>
        <taxon>Alcaligenaceae</taxon>
        <taxon>Bordetella</taxon>
    </lineage>
</organism>
<dbReference type="RefSeq" id="WP_066420939.1">
    <property type="nucleotide sequence ID" value="NZ_FKBS01000029.1"/>
</dbReference>
<dbReference type="Proteomes" id="UP000077037">
    <property type="component" value="Unassembled WGS sequence"/>
</dbReference>
<name>A0A157RNI8_9BORD</name>
<reference evidence="1 2" key="1">
    <citation type="submission" date="2016-03" db="EMBL/GenBank/DDBJ databases">
        <authorList>
            <consortium name="Pathogen Informatics"/>
        </authorList>
    </citation>
    <scope>NUCLEOTIDE SEQUENCE [LARGE SCALE GENOMIC DNA]</scope>
    <source>
        <strain evidence="1 2">NCTC13364</strain>
    </source>
</reference>
<dbReference type="AlphaFoldDB" id="A0A157RNI8"/>
<evidence type="ECO:0000313" key="1">
    <source>
        <dbReference type="EMBL" id="SAI59009.1"/>
    </source>
</evidence>
<accession>A0A157RNI8</accession>
<proteinExistence type="predicted"/>